<keyword evidence="3" id="KW-1185">Reference proteome</keyword>
<evidence type="ECO:0000313" key="2">
    <source>
        <dbReference type="EMBL" id="KAF9448661.1"/>
    </source>
</evidence>
<dbReference type="AlphaFoldDB" id="A0A9P5XF58"/>
<dbReference type="EMBL" id="MU151154">
    <property type="protein sequence ID" value="KAF9448661.1"/>
    <property type="molecule type" value="Genomic_DNA"/>
</dbReference>
<evidence type="ECO:0000313" key="3">
    <source>
        <dbReference type="Proteomes" id="UP000807342"/>
    </source>
</evidence>
<feature type="signal peptide" evidence="1">
    <location>
        <begin position="1"/>
        <end position="29"/>
    </location>
</feature>
<name>A0A9P5XF58_9AGAR</name>
<feature type="chain" id="PRO_5040342224" description="Laminin G domain-containing protein" evidence="1">
    <location>
        <begin position="30"/>
        <end position="199"/>
    </location>
</feature>
<keyword evidence="1" id="KW-0732">Signal</keyword>
<gene>
    <name evidence="2" type="ORF">P691DRAFT_780672</name>
</gene>
<evidence type="ECO:0008006" key="4">
    <source>
        <dbReference type="Google" id="ProtNLM"/>
    </source>
</evidence>
<accession>A0A9P5XF58</accession>
<dbReference type="OrthoDB" id="3245657at2759"/>
<organism evidence="2 3">
    <name type="scientific">Macrolepiota fuliginosa MF-IS2</name>
    <dbReference type="NCBI Taxonomy" id="1400762"/>
    <lineage>
        <taxon>Eukaryota</taxon>
        <taxon>Fungi</taxon>
        <taxon>Dikarya</taxon>
        <taxon>Basidiomycota</taxon>
        <taxon>Agaricomycotina</taxon>
        <taxon>Agaricomycetes</taxon>
        <taxon>Agaricomycetidae</taxon>
        <taxon>Agaricales</taxon>
        <taxon>Agaricineae</taxon>
        <taxon>Agaricaceae</taxon>
        <taxon>Macrolepiota</taxon>
    </lineage>
</organism>
<proteinExistence type="predicted"/>
<dbReference type="Proteomes" id="UP000807342">
    <property type="component" value="Unassembled WGS sequence"/>
</dbReference>
<sequence>MRVNGERGSQAPDNLYILFVFCLLPQLEGTTEVSQARFVDVSVDDPGPDHPTSELISYTPGPGVGSKLGQDCSDCTAGPQKALAYHQTRHDSTIEFNPLPGSNEVPNRPLFAQFRFNVHVAMQTLTVLTQGTAIYVYTILANTRTSPAGDSDVTFYLDGDVVGTFVKNAPGAPGFVYSVNVYSNDFWRTCSANSKQSQG</sequence>
<protein>
    <recommendedName>
        <fullName evidence="4">Laminin G domain-containing protein</fullName>
    </recommendedName>
</protein>
<evidence type="ECO:0000256" key="1">
    <source>
        <dbReference type="SAM" id="SignalP"/>
    </source>
</evidence>
<reference evidence="2" key="1">
    <citation type="submission" date="2020-11" db="EMBL/GenBank/DDBJ databases">
        <authorList>
            <consortium name="DOE Joint Genome Institute"/>
            <person name="Ahrendt S."/>
            <person name="Riley R."/>
            <person name="Andreopoulos W."/>
            <person name="Labutti K."/>
            <person name="Pangilinan J."/>
            <person name="Ruiz-Duenas F.J."/>
            <person name="Barrasa J.M."/>
            <person name="Sanchez-Garcia M."/>
            <person name="Camarero S."/>
            <person name="Miyauchi S."/>
            <person name="Serrano A."/>
            <person name="Linde D."/>
            <person name="Babiker R."/>
            <person name="Drula E."/>
            <person name="Ayuso-Fernandez I."/>
            <person name="Pacheco R."/>
            <person name="Padilla G."/>
            <person name="Ferreira P."/>
            <person name="Barriuso J."/>
            <person name="Kellner H."/>
            <person name="Castanera R."/>
            <person name="Alfaro M."/>
            <person name="Ramirez L."/>
            <person name="Pisabarro A.G."/>
            <person name="Kuo A."/>
            <person name="Tritt A."/>
            <person name="Lipzen A."/>
            <person name="He G."/>
            <person name="Yan M."/>
            <person name="Ng V."/>
            <person name="Cullen D."/>
            <person name="Martin F."/>
            <person name="Rosso M.-N."/>
            <person name="Henrissat B."/>
            <person name="Hibbett D."/>
            <person name="Martinez A.T."/>
            <person name="Grigoriev I.V."/>
        </authorList>
    </citation>
    <scope>NUCLEOTIDE SEQUENCE</scope>
    <source>
        <strain evidence="2">MF-IS2</strain>
    </source>
</reference>
<comment type="caution">
    <text evidence="2">The sequence shown here is derived from an EMBL/GenBank/DDBJ whole genome shotgun (WGS) entry which is preliminary data.</text>
</comment>